<evidence type="ECO:0000256" key="1">
    <source>
        <dbReference type="ARBA" id="ARBA00023125"/>
    </source>
</evidence>
<dbReference type="PROSITE" id="PS51898">
    <property type="entry name" value="TYR_RECOMBINASE"/>
    <property type="match status" value="1"/>
</dbReference>
<dbReference type="Proteomes" id="UP000078582">
    <property type="component" value="Chromosome"/>
</dbReference>
<proteinExistence type="predicted"/>
<evidence type="ECO:0000313" key="5">
    <source>
        <dbReference type="Proteomes" id="UP000078582"/>
    </source>
</evidence>
<dbReference type="AlphaFoldDB" id="A0A192H2E1"/>
<dbReference type="SUPFAM" id="SSF56349">
    <property type="entry name" value="DNA breaking-rejoining enzymes"/>
    <property type="match status" value="1"/>
</dbReference>
<gene>
    <name evidence="4" type="ORF">AYR53_09525</name>
</gene>
<dbReference type="GO" id="GO:0015074">
    <property type="term" value="P:DNA integration"/>
    <property type="evidence" value="ECO:0007669"/>
    <property type="project" value="InterPro"/>
</dbReference>
<dbReference type="STRING" id="375175.AYR53_09525"/>
<keyword evidence="1" id="KW-0238">DNA-binding</keyword>
<evidence type="ECO:0000259" key="3">
    <source>
        <dbReference type="PROSITE" id="PS51898"/>
    </source>
</evidence>
<evidence type="ECO:0000313" key="4">
    <source>
        <dbReference type="EMBL" id="ANK62979.1"/>
    </source>
</evidence>
<feature type="domain" description="Tyr recombinase" evidence="3">
    <location>
        <begin position="109"/>
        <end position="205"/>
    </location>
</feature>
<dbReference type="GO" id="GO:0003677">
    <property type="term" value="F:DNA binding"/>
    <property type="evidence" value="ECO:0007669"/>
    <property type="project" value="UniProtKB-KW"/>
</dbReference>
<dbReference type="InterPro" id="IPR002104">
    <property type="entry name" value="Integrase_catalytic"/>
</dbReference>
<sequence length="205" mass="24161">MAQSVKFYRYYERWMKLYKKGAVQPVTYQKYQITQQQLTKLAPELRMKELSRLTYQQLLNDYASNHERQTVMDFHHHLKSALLDAIDDGLLKRDPTRKAVIKGIIQRKHKVKFLNQKETQALLNGLDLGTEINWDYFILLIAKTGLRFAEALGLTPDDFDFAHHRLDINKTWNYKERQGGFALTKNSSSVRKVELDWQTVMLKVV</sequence>
<dbReference type="InterPro" id="IPR011010">
    <property type="entry name" value="DNA_brk_join_enz"/>
</dbReference>
<dbReference type="Gene3D" id="1.10.150.130">
    <property type="match status" value="1"/>
</dbReference>
<name>A0A192H2E1_9LACO</name>
<reference evidence="4 5" key="1">
    <citation type="submission" date="2016-03" db="EMBL/GenBank/DDBJ databases">
        <title>Pediococcus and Lactobacillus from brewery environment - whole genome sequencing and assembly.</title>
        <authorList>
            <person name="Behr J."/>
            <person name="Geissler A.J."/>
            <person name="Vogel R.F."/>
        </authorList>
    </citation>
    <scope>NUCLEOTIDE SEQUENCE [LARGE SCALE GENOMIC DNA]</scope>
    <source>
        <strain evidence="4 5">TMW 1.1989</strain>
    </source>
</reference>
<organism evidence="4 5">
    <name type="scientific">Loigolactobacillus backii</name>
    <dbReference type="NCBI Taxonomy" id="375175"/>
    <lineage>
        <taxon>Bacteria</taxon>
        <taxon>Bacillati</taxon>
        <taxon>Bacillota</taxon>
        <taxon>Bacilli</taxon>
        <taxon>Lactobacillales</taxon>
        <taxon>Lactobacillaceae</taxon>
        <taxon>Loigolactobacillus</taxon>
    </lineage>
</organism>
<dbReference type="InterPro" id="IPR010998">
    <property type="entry name" value="Integrase_recombinase_N"/>
</dbReference>
<dbReference type="GO" id="GO:0006310">
    <property type="term" value="P:DNA recombination"/>
    <property type="evidence" value="ECO:0007669"/>
    <property type="project" value="UniProtKB-KW"/>
</dbReference>
<evidence type="ECO:0000256" key="2">
    <source>
        <dbReference type="ARBA" id="ARBA00023172"/>
    </source>
</evidence>
<accession>A0A192H2E1</accession>
<dbReference type="InterPro" id="IPR013762">
    <property type="entry name" value="Integrase-like_cat_sf"/>
</dbReference>
<keyword evidence="5" id="KW-1185">Reference proteome</keyword>
<dbReference type="Gene3D" id="1.10.443.10">
    <property type="entry name" value="Intergrase catalytic core"/>
    <property type="match status" value="1"/>
</dbReference>
<dbReference type="EMBL" id="CP014873">
    <property type="protein sequence ID" value="ANK62979.1"/>
    <property type="molecule type" value="Genomic_DNA"/>
</dbReference>
<keyword evidence="2" id="KW-0233">DNA recombination</keyword>
<dbReference type="OrthoDB" id="9803188at2"/>
<protein>
    <recommendedName>
        <fullName evidence="3">Tyr recombinase domain-containing protein</fullName>
    </recommendedName>
</protein>